<feature type="signal peptide" evidence="2">
    <location>
        <begin position="1"/>
        <end position="19"/>
    </location>
</feature>
<dbReference type="InterPro" id="IPR052563">
    <property type="entry name" value="FliK"/>
</dbReference>
<name>A0A974SS20_9RHOO</name>
<dbReference type="RefSeq" id="WP_203388999.1">
    <property type="nucleotide sequence ID" value="NZ_CP064781.1"/>
</dbReference>
<dbReference type="AlphaFoldDB" id="A0A974SS20"/>
<dbReference type="InterPro" id="IPR021136">
    <property type="entry name" value="Flagellar_hook_control-like_C"/>
</dbReference>
<evidence type="ECO:0000256" key="1">
    <source>
        <dbReference type="SAM" id="MobiDB-lite"/>
    </source>
</evidence>
<keyword evidence="4" id="KW-0969">Cilium</keyword>
<feature type="compositionally biased region" description="Low complexity" evidence="1">
    <location>
        <begin position="125"/>
        <end position="162"/>
    </location>
</feature>
<feature type="domain" description="Flagellar hook-length control protein-like C-terminal" evidence="3">
    <location>
        <begin position="231"/>
        <end position="313"/>
    </location>
</feature>
<proteinExistence type="predicted"/>
<organism evidence="4 5">
    <name type="scientific">Azospira restricta</name>
    <dbReference type="NCBI Taxonomy" id="404405"/>
    <lineage>
        <taxon>Bacteria</taxon>
        <taxon>Pseudomonadati</taxon>
        <taxon>Pseudomonadota</taxon>
        <taxon>Betaproteobacteria</taxon>
        <taxon>Rhodocyclales</taxon>
        <taxon>Rhodocyclaceae</taxon>
        <taxon>Azospira</taxon>
    </lineage>
</organism>
<dbReference type="CDD" id="cd17470">
    <property type="entry name" value="T3SS_Flik_C"/>
    <property type="match status" value="1"/>
</dbReference>
<evidence type="ECO:0000259" key="3">
    <source>
        <dbReference type="Pfam" id="PF02120"/>
    </source>
</evidence>
<dbReference type="InterPro" id="IPR038610">
    <property type="entry name" value="FliK-like_C_sf"/>
</dbReference>
<dbReference type="Gene3D" id="3.30.750.140">
    <property type="match status" value="1"/>
</dbReference>
<dbReference type="Proteomes" id="UP000663444">
    <property type="component" value="Chromosome"/>
</dbReference>
<keyword evidence="2" id="KW-0732">Signal</keyword>
<dbReference type="KEGG" id="ares:IWH25_09145"/>
<evidence type="ECO:0000256" key="2">
    <source>
        <dbReference type="SAM" id="SignalP"/>
    </source>
</evidence>
<gene>
    <name evidence="4" type="ORF">IWH25_09145</name>
</gene>
<dbReference type="PANTHER" id="PTHR37533:SF2">
    <property type="entry name" value="FLAGELLAR HOOK-LENGTH CONTROL PROTEIN"/>
    <property type="match status" value="1"/>
</dbReference>
<feature type="chain" id="PRO_5037285780" evidence="2">
    <location>
        <begin position="20"/>
        <end position="360"/>
    </location>
</feature>
<protein>
    <submittedName>
        <fullName evidence="4">Flagellar hook-length control protein FliK</fullName>
    </submittedName>
</protein>
<dbReference type="EMBL" id="CP064781">
    <property type="protein sequence ID" value="QRJ65468.1"/>
    <property type="molecule type" value="Genomic_DNA"/>
</dbReference>
<keyword evidence="4" id="KW-0282">Flagellum</keyword>
<dbReference type="PANTHER" id="PTHR37533">
    <property type="entry name" value="FLAGELLAR HOOK-LENGTH CONTROL PROTEIN"/>
    <property type="match status" value="1"/>
</dbReference>
<keyword evidence="5" id="KW-1185">Reference proteome</keyword>
<accession>A0A974SS20</accession>
<reference evidence="4" key="1">
    <citation type="submission" date="2020-11" db="EMBL/GenBank/DDBJ databases">
        <title>Azospira restricta DSM 18626 genome sequence.</title>
        <authorList>
            <person name="Moe W.M."/>
        </authorList>
    </citation>
    <scope>NUCLEOTIDE SEQUENCE</scope>
    <source>
        <strain evidence="4">DSM 18626</strain>
    </source>
</reference>
<evidence type="ECO:0000313" key="5">
    <source>
        <dbReference type="Proteomes" id="UP000663444"/>
    </source>
</evidence>
<sequence>MAKRTFVRGVTAMPTAVAAIPLPGLPTAIAASTGSGADAAGVDFAALLLGQLAGDIAKQILPASAIDGTDATLPAEASSDTAGTDMAGAGDPTLLLAAMGLVLDPRAPQAGGAPSTNGGSPPPLAAANLTQSTAAAELSAATPATPTAAAAAPTGDDGKPAPFAATAAAQAPANFAAVEQKLAESTAAIAEAPTHAVPTPATPHAPTRTGADALQLATPVRDPAWPGEFSQKIVWMATQDRQNAQITLNPPQMGPIEISLSVKNDQASAVFVSANAEVREVIEAALPRLREMLAGVGVELGQANVSAESFRQAQQQFAGERGTAGTSGGHDEGHSGRMDAGSGATRAALRAGNGLVDTFA</sequence>
<keyword evidence="4" id="KW-0966">Cell projection</keyword>
<feature type="region of interest" description="Disordered" evidence="1">
    <location>
        <begin position="106"/>
        <end position="162"/>
    </location>
</feature>
<feature type="region of interest" description="Disordered" evidence="1">
    <location>
        <begin position="314"/>
        <end position="344"/>
    </location>
</feature>
<dbReference type="Pfam" id="PF02120">
    <property type="entry name" value="Flg_hook"/>
    <property type="match status" value="1"/>
</dbReference>
<evidence type="ECO:0000313" key="4">
    <source>
        <dbReference type="EMBL" id="QRJ65468.1"/>
    </source>
</evidence>